<evidence type="ECO:0000259" key="5">
    <source>
        <dbReference type="PROSITE" id="PS50850"/>
    </source>
</evidence>
<dbReference type="RefSeq" id="WP_144328452.1">
    <property type="nucleotide sequence ID" value="NZ_VJON01000021.1"/>
</dbReference>
<dbReference type="PANTHER" id="PTHR23537">
    <property type="match status" value="1"/>
</dbReference>
<feature type="transmembrane region" description="Helical" evidence="4">
    <location>
        <begin position="255"/>
        <end position="276"/>
    </location>
</feature>
<sequence>MSPSSHGSASPALWSGLILALALSLAAAVSLGITRFAYALLLPPMRADLGWSYLLAGAMNTANAVGYLMGALSVPALMRRFGPAAVLQTGMVLAALLMLAAGWLRLDWALLGQRVLAGVVSAWVFVAGGLLAARLGTRWRAQAGLLLGVYYGGVGSGIVLSALVVPAALGAAGERPQGWSSAWWALGGLCGLATLAAWRAVRTVETIDASALAVSPPREPTSLGMAERAAHVPPAASATGGPLAAPPWRAFAPALLAYALFGVGYIGYMTFVIALLRERGAAANDITFFYTALGLAVMASSRLWARLLDRHRDGQPLARLNALLALATALPAFVQVWPVVLASGVLFGGVFLSVVASTTAWVRHNLPPSQWASGISAFTIVFAVGQIVGPTMVGWIGDGPGGLERGLAWSAAALALGAAVALRQRALA</sequence>
<evidence type="ECO:0000256" key="1">
    <source>
        <dbReference type="ARBA" id="ARBA00022692"/>
    </source>
</evidence>
<dbReference type="PROSITE" id="PS50850">
    <property type="entry name" value="MFS"/>
    <property type="match status" value="1"/>
</dbReference>
<gene>
    <name evidence="6" type="ORF">Tchar_01502</name>
</gene>
<dbReference type="InterPro" id="IPR010645">
    <property type="entry name" value="MFS_4"/>
</dbReference>
<accession>A0A554XEV0</accession>
<evidence type="ECO:0000256" key="3">
    <source>
        <dbReference type="ARBA" id="ARBA00023136"/>
    </source>
</evidence>
<feature type="transmembrane region" description="Helical" evidence="4">
    <location>
        <begin position="84"/>
        <end position="103"/>
    </location>
</feature>
<reference evidence="6 7" key="1">
    <citation type="submission" date="2019-07" db="EMBL/GenBank/DDBJ databases">
        <title>Tepidimonas charontis SPSP-6 draft genome.</title>
        <authorList>
            <person name="Da Costa M.S."/>
            <person name="Froufe H.J.C."/>
            <person name="Egas C."/>
            <person name="Albuquerque L."/>
        </authorList>
    </citation>
    <scope>NUCLEOTIDE SEQUENCE [LARGE SCALE GENOMIC DNA]</scope>
    <source>
        <strain evidence="6 7">SPSP-6</strain>
    </source>
</reference>
<feature type="transmembrane region" description="Helical" evidence="4">
    <location>
        <begin position="402"/>
        <end position="422"/>
    </location>
</feature>
<evidence type="ECO:0000313" key="7">
    <source>
        <dbReference type="Proteomes" id="UP000318294"/>
    </source>
</evidence>
<feature type="transmembrane region" description="Helical" evidence="4">
    <location>
        <begin position="52"/>
        <end position="72"/>
    </location>
</feature>
<keyword evidence="1 4" id="KW-0812">Transmembrane</keyword>
<name>A0A554XEV0_9BURK</name>
<evidence type="ECO:0000256" key="2">
    <source>
        <dbReference type="ARBA" id="ARBA00022989"/>
    </source>
</evidence>
<feature type="transmembrane region" description="Helical" evidence="4">
    <location>
        <begin position="115"/>
        <end position="133"/>
    </location>
</feature>
<feature type="transmembrane region" description="Helical" evidence="4">
    <location>
        <begin position="288"/>
        <end position="305"/>
    </location>
</feature>
<feature type="transmembrane region" description="Helical" evidence="4">
    <location>
        <begin position="181"/>
        <end position="201"/>
    </location>
</feature>
<keyword evidence="2 4" id="KW-1133">Transmembrane helix</keyword>
<dbReference type="SUPFAM" id="SSF103473">
    <property type="entry name" value="MFS general substrate transporter"/>
    <property type="match status" value="1"/>
</dbReference>
<feature type="transmembrane region" description="Helical" evidence="4">
    <location>
        <begin position="317"/>
        <end position="334"/>
    </location>
</feature>
<evidence type="ECO:0000256" key="4">
    <source>
        <dbReference type="SAM" id="Phobius"/>
    </source>
</evidence>
<feature type="transmembrane region" description="Helical" evidence="4">
    <location>
        <begin position="374"/>
        <end position="396"/>
    </location>
</feature>
<dbReference type="OrthoDB" id="8747367at2"/>
<dbReference type="PANTHER" id="PTHR23537:SF1">
    <property type="entry name" value="SUGAR TRANSPORTER"/>
    <property type="match status" value="1"/>
</dbReference>
<dbReference type="GO" id="GO:0005886">
    <property type="term" value="C:plasma membrane"/>
    <property type="evidence" value="ECO:0007669"/>
    <property type="project" value="TreeGrafter"/>
</dbReference>
<dbReference type="GO" id="GO:0022857">
    <property type="term" value="F:transmembrane transporter activity"/>
    <property type="evidence" value="ECO:0007669"/>
    <property type="project" value="InterPro"/>
</dbReference>
<dbReference type="Gene3D" id="1.20.1250.20">
    <property type="entry name" value="MFS general substrate transporter like domains"/>
    <property type="match status" value="2"/>
</dbReference>
<dbReference type="Pfam" id="PF06779">
    <property type="entry name" value="MFS_4"/>
    <property type="match status" value="1"/>
</dbReference>
<dbReference type="InterPro" id="IPR020846">
    <property type="entry name" value="MFS_dom"/>
</dbReference>
<dbReference type="Proteomes" id="UP000318294">
    <property type="component" value="Unassembled WGS sequence"/>
</dbReference>
<organism evidence="6 7">
    <name type="scientific">Tepidimonas charontis</name>
    <dbReference type="NCBI Taxonomy" id="2267262"/>
    <lineage>
        <taxon>Bacteria</taxon>
        <taxon>Pseudomonadati</taxon>
        <taxon>Pseudomonadota</taxon>
        <taxon>Betaproteobacteria</taxon>
        <taxon>Burkholderiales</taxon>
        <taxon>Tepidimonas</taxon>
    </lineage>
</organism>
<protein>
    <submittedName>
        <fullName evidence="6">D-galactonate transporter</fullName>
    </submittedName>
</protein>
<feature type="transmembrane region" description="Helical" evidence="4">
    <location>
        <begin position="145"/>
        <end position="169"/>
    </location>
</feature>
<dbReference type="AlphaFoldDB" id="A0A554XEV0"/>
<feature type="domain" description="Major facilitator superfamily (MFS) profile" evidence="5">
    <location>
        <begin position="16"/>
        <end position="428"/>
    </location>
</feature>
<proteinExistence type="predicted"/>
<keyword evidence="7" id="KW-1185">Reference proteome</keyword>
<dbReference type="InterPro" id="IPR036259">
    <property type="entry name" value="MFS_trans_sf"/>
</dbReference>
<comment type="caution">
    <text evidence="6">The sequence shown here is derived from an EMBL/GenBank/DDBJ whole genome shotgun (WGS) entry which is preliminary data.</text>
</comment>
<feature type="transmembrane region" description="Helical" evidence="4">
    <location>
        <begin position="340"/>
        <end position="362"/>
    </location>
</feature>
<dbReference type="EMBL" id="VJON01000021">
    <property type="protein sequence ID" value="TSE34294.1"/>
    <property type="molecule type" value="Genomic_DNA"/>
</dbReference>
<keyword evidence="3 4" id="KW-0472">Membrane</keyword>
<evidence type="ECO:0000313" key="6">
    <source>
        <dbReference type="EMBL" id="TSE34294.1"/>
    </source>
</evidence>